<comment type="function">
    <text evidence="2">Repressor of jasmonate responses.</text>
</comment>
<dbReference type="GO" id="GO:0005634">
    <property type="term" value="C:nucleus"/>
    <property type="evidence" value="ECO:0007669"/>
    <property type="project" value="UniProtKB-SubCell"/>
</dbReference>
<dbReference type="InterPro" id="IPR040390">
    <property type="entry name" value="TIFY/JAZ"/>
</dbReference>
<keyword evidence="2" id="KW-1184">Jasmonic acid signaling pathway</keyword>
<dbReference type="PANTHER" id="PTHR33077">
    <property type="entry name" value="PROTEIN TIFY 4A-RELATED-RELATED"/>
    <property type="match status" value="1"/>
</dbReference>
<dbReference type="OrthoDB" id="782771at2759"/>
<evidence type="ECO:0000313" key="5">
    <source>
        <dbReference type="Proteomes" id="UP000594638"/>
    </source>
</evidence>
<organism evidence="4 5">
    <name type="scientific">Olea europaea subsp. europaea</name>
    <dbReference type="NCBI Taxonomy" id="158383"/>
    <lineage>
        <taxon>Eukaryota</taxon>
        <taxon>Viridiplantae</taxon>
        <taxon>Streptophyta</taxon>
        <taxon>Embryophyta</taxon>
        <taxon>Tracheophyta</taxon>
        <taxon>Spermatophyta</taxon>
        <taxon>Magnoliopsida</taxon>
        <taxon>eudicotyledons</taxon>
        <taxon>Gunneridae</taxon>
        <taxon>Pentapetalae</taxon>
        <taxon>asterids</taxon>
        <taxon>lamiids</taxon>
        <taxon>Lamiales</taxon>
        <taxon>Oleaceae</taxon>
        <taxon>Oleeae</taxon>
        <taxon>Olea</taxon>
    </lineage>
</organism>
<evidence type="ECO:0000313" key="4">
    <source>
        <dbReference type="EMBL" id="CAA3020139.1"/>
    </source>
</evidence>
<keyword evidence="5" id="KW-1185">Reference proteome</keyword>
<dbReference type="PROSITE" id="PS51320">
    <property type="entry name" value="TIFY"/>
    <property type="match status" value="1"/>
</dbReference>
<evidence type="ECO:0000256" key="2">
    <source>
        <dbReference type="RuleBase" id="RU369065"/>
    </source>
</evidence>
<accession>A0A8S0UML6</accession>
<dbReference type="GO" id="GO:0009611">
    <property type="term" value="P:response to wounding"/>
    <property type="evidence" value="ECO:0007669"/>
    <property type="project" value="UniProtKB-UniRule"/>
</dbReference>
<comment type="subcellular location">
    <subcellularLocation>
        <location evidence="2">Nucleus</location>
    </subcellularLocation>
</comment>
<comment type="domain">
    <text evidence="2">The jas domain is required for interaction with COI1.</text>
</comment>
<dbReference type="InterPro" id="IPR010399">
    <property type="entry name" value="Tify_dom"/>
</dbReference>
<dbReference type="Pfam" id="PF06200">
    <property type="entry name" value="tify"/>
    <property type="match status" value="1"/>
</dbReference>
<dbReference type="EMBL" id="CACTIH010009035">
    <property type="protein sequence ID" value="CAA3020139.1"/>
    <property type="molecule type" value="Genomic_DNA"/>
</dbReference>
<sequence length="127" mass="14751">MKRNCNLELRLVTPSASFHSADHNARIDPMLNMVNESPNEEQNQQLTIFYNGNVSVCNVTELQARVMILLARREMEDREREWSPGSDPCSPLVQSPLHNPTSLCMRRSLQRFLNKRKSRAQAMPYHR</sequence>
<dbReference type="InterPro" id="IPR018467">
    <property type="entry name" value="CCT_CS"/>
</dbReference>
<dbReference type="Pfam" id="PF09425">
    <property type="entry name" value="Jas_motif"/>
    <property type="match status" value="1"/>
</dbReference>
<dbReference type="PANTHER" id="PTHR33077:SF17">
    <property type="entry name" value="PROTEIN TIFY 5B"/>
    <property type="match status" value="1"/>
</dbReference>
<keyword evidence="2" id="KW-0539">Nucleus</keyword>
<evidence type="ECO:0000256" key="1">
    <source>
        <dbReference type="ARBA" id="ARBA00008614"/>
    </source>
</evidence>
<dbReference type="AlphaFoldDB" id="A0A8S0UML6"/>
<dbReference type="GO" id="GO:2000022">
    <property type="term" value="P:regulation of jasmonic acid mediated signaling pathway"/>
    <property type="evidence" value="ECO:0007669"/>
    <property type="project" value="UniProtKB-UniRule"/>
</dbReference>
<evidence type="ECO:0000259" key="3">
    <source>
        <dbReference type="PROSITE" id="PS51320"/>
    </source>
</evidence>
<dbReference type="Proteomes" id="UP000594638">
    <property type="component" value="Unassembled WGS sequence"/>
</dbReference>
<dbReference type="GO" id="GO:0031347">
    <property type="term" value="P:regulation of defense response"/>
    <property type="evidence" value="ECO:0007669"/>
    <property type="project" value="UniProtKB-UniRule"/>
</dbReference>
<dbReference type="SMART" id="SM00979">
    <property type="entry name" value="TIFY"/>
    <property type="match status" value="1"/>
</dbReference>
<name>A0A8S0UML6_OLEEU</name>
<feature type="domain" description="Tify" evidence="3">
    <location>
        <begin position="39"/>
        <end position="73"/>
    </location>
</feature>
<proteinExistence type="inferred from homology"/>
<comment type="caution">
    <text evidence="4">The sequence shown here is derived from an EMBL/GenBank/DDBJ whole genome shotgun (WGS) entry which is preliminary data.</text>
</comment>
<comment type="similarity">
    <text evidence="1 2">Belongs to the TIFY/JAZ family.</text>
</comment>
<protein>
    <recommendedName>
        <fullName evidence="2">Protein TIFY</fullName>
    </recommendedName>
    <alternativeName>
        <fullName evidence="2">Jasmonate ZIM domain-containing protein</fullName>
    </alternativeName>
</protein>
<dbReference type="Gramene" id="OE9A022925T2">
    <property type="protein sequence ID" value="OE9A022925C2"/>
    <property type="gene ID" value="OE9A022925"/>
</dbReference>
<reference evidence="4 5" key="1">
    <citation type="submission" date="2019-12" db="EMBL/GenBank/DDBJ databases">
        <authorList>
            <person name="Alioto T."/>
            <person name="Alioto T."/>
            <person name="Gomez Garrido J."/>
        </authorList>
    </citation>
    <scope>NUCLEOTIDE SEQUENCE [LARGE SCALE GENOMIC DNA]</scope>
</reference>
<gene>
    <name evidence="4" type="ORF">OLEA9_A022925</name>
</gene>